<proteinExistence type="predicted"/>
<name>A0ACC2ATT8_DIPCM</name>
<sequence length="114" mass="12396">MPPPAAAATTKAAAAVVAEKLRTAAKVVKPSGLSKPILVSAALKKFLGGQAEASRTESMRKLWEYVKSNNLQDPSNKREIICDEKLKNLFGGRERVRFLEIPGLLNAHFPKKSP</sequence>
<keyword evidence="2" id="KW-1185">Reference proteome</keyword>
<protein>
    <submittedName>
        <fullName evidence="1">Uncharacterized protein</fullName>
    </submittedName>
</protein>
<evidence type="ECO:0000313" key="1">
    <source>
        <dbReference type="EMBL" id="KAJ7520890.1"/>
    </source>
</evidence>
<reference evidence="2" key="1">
    <citation type="journal article" date="2024" name="Proc. Natl. Acad. Sci. U.S.A.">
        <title>Extraordinary preservation of gene collinearity over three hundred million years revealed in homosporous lycophytes.</title>
        <authorList>
            <person name="Li C."/>
            <person name="Wickell D."/>
            <person name="Kuo L.Y."/>
            <person name="Chen X."/>
            <person name="Nie B."/>
            <person name="Liao X."/>
            <person name="Peng D."/>
            <person name="Ji J."/>
            <person name="Jenkins J."/>
            <person name="Williams M."/>
            <person name="Shu S."/>
            <person name="Plott C."/>
            <person name="Barry K."/>
            <person name="Rajasekar S."/>
            <person name="Grimwood J."/>
            <person name="Han X."/>
            <person name="Sun S."/>
            <person name="Hou Z."/>
            <person name="He W."/>
            <person name="Dai G."/>
            <person name="Sun C."/>
            <person name="Schmutz J."/>
            <person name="Leebens-Mack J.H."/>
            <person name="Li F.W."/>
            <person name="Wang L."/>
        </authorList>
    </citation>
    <scope>NUCLEOTIDE SEQUENCE [LARGE SCALE GENOMIC DNA]</scope>
    <source>
        <strain evidence="2">cv. PW_Plant_1</strain>
    </source>
</reference>
<dbReference type="Proteomes" id="UP001162992">
    <property type="component" value="Chromosome 19"/>
</dbReference>
<organism evidence="1 2">
    <name type="scientific">Diphasiastrum complanatum</name>
    <name type="common">Issler's clubmoss</name>
    <name type="synonym">Lycopodium complanatum</name>
    <dbReference type="NCBI Taxonomy" id="34168"/>
    <lineage>
        <taxon>Eukaryota</taxon>
        <taxon>Viridiplantae</taxon>
        <taxon>Streptophyta</taxon>
        <taxon>Embryophyta</taxon>
        <taxon>Tracheophyta</taxon>
        <taxon>Lycopodiopsida</taxon>
        <taxon>Lycopodiales</taxon>
        <taxon>Lycopodiaceae</taxon>
        <taxon>Lycopodioideae</taxon>
        <taxon>Diphasiastrum</taxon>
    </lineage>
</organism>
<evidence type="ECO:0000313" key="2">
    <source>
        <dbReference type="Proteomes" id="UP001162992"/>
    </source>
</evidence>
<comment type="caution">
    <text evidence="1">The sequence shown here is derived from an EMBL/GenBank/DDBJ whole genome shotgun (WGS) entry which is preliminary data.</text>
</comment>
<gene>
    <name evidence="1" type="ORF">O6H91_19G027900</name>
</gene>
<dbReference type="EMBL" id="CM055110">
    <property type="protein sequence ID" value="KAJ7520890.1"/>
    <property type="molecule type" value="Genomic_DNA"/>
</dbReference>
<accession>A0ACC2ATT8</accession>